<dbReference type="RefSeq" id="WP_089722689.1">
    <property type="nucleotide sequence ID" value="NZ_FMYT01000001.1"/>
</dbReference>
<name>A0A1G6HQC5_9FIRM</name>
<dbReference type="GO" id="GO:0046872">
    <property type="term" value="F:metal ion binding"/>
    <property type="evidence" value="ECO:0007669"/>
    <property type="project" value="InterPro"/>
</dbReference>
<dbReference type="GO" id="GO:0016651">
    <property type="term" value="F:oxidoreductase activity, acting on NAD(P)H"/>
    <property type="evidence" value="ECO:0007669"/>
    <property type="project" value="UniProtKB-ARBA"/>
</dbReference>
<sequence>MYNSIKLTEDVYWVGVNDKETDIFESLWPLPEGIAYNSYIINDDKVALIDTVKINYTDTYLEKIKDVIGDKKVDYLIINHMEPDHSGSIKSMREAFPEMEIVGNAKTMNFLEGFYGITEGTKVIKDGDELDLGSRTLKFYLTPMIHWPETMMTFDQKEKILFSGDAFGGFGSLNGYLFDDEVNVDHFEDEIRRYFSNIVGKYGPVVHKTISRLSEEIEEIGMIAATHGLVWREDPAHIIQEYDKWSQQQTQEGVVVVYGSMYGNTKVMAEAVARSLSENGIEQIKLFDAARKDISFIINDIWKYKGIVLGSCTYNNEIFPPMEYLLKSLESRNLRDRVLGIFGSYSWSGGALDRLEEFSETVSCNLVEPQIETQYAPGSDILEKCYLLGKNTAEQVKKNCK</sequence>
<dbReference type="InterPro" id="IPR036866">
    <property type="entry name" value="RibonucZ/Hydroxyglut_hydro"/>
</dbReference>
<dbReference type="PROSITE" id="PS50902">
    <property type="entry name" value="FLAVODOXIN_LIKE"/>
    <property type="match status" value="1"/>
</dbReference>
<dbReference type="SUPFAM" id="SSF56281">
    <property type="entry name" value="Metallo-hydrolase/oxidoreductase"/>
    <property type="match status" value="1"/>
</dbReference>
<dbReference type="EMBL" id="SOEF01000001">
    <property type="protein sequence ID" value="TDX48171.1"/>
    <property type="molecule type" value="Genomic_DNA"/>
</dbReference>
<dbReference type="SUPFAM" id="SSF52218">
    <property type="entry name" value="Flavoproteins"/>
    <property type="match status" value="1"/>
</dbReference>
<dbReference type="PIRSF" id="PIRSF005243">
    <property type="entry name" value="ROO"/>
    <property type="match status" value="1"/>
</dbReference>
<evidence type="ECO:0000313" key="5">
    <source>
        <dbReference type="Proteomes" id="UP000295472"/>
    </source>
</evidence>
<dbReference type="GeneID" id="57011554"/>
<dbReference type="InterPro" id="IPR001279">
    <property type="entry name" value="Metallo-B-lactamas"/>
</dbReference>
<dbReference type="InterPro" id="IPR029039">
    <property type="entry name" value="Flavoprotein-like_sf"/>
</dbReference>
<dbReference type="Pfam" id="PF19583">
    <property type="entry name" value="ODP"/>
    <property type="match status" value="1"/>
</dbReference>
<dbReference type="CDD" id="cd07709">
    <property type="entry name" value="flavodiiron_proteins_MBL-fold"/>
    <property type="match status" value="1"/>
</dbReference>
<reference evidence="4 5" key="2">
    <citation type="submission" date="2019-03" db="EMBL/GenBank/DDBJ databases">
        <title>Subsurface microbial communities from deep shales in Ohio and West Virginia, USA.</title>
        <authorList>
            <person name="Wrighton K."/>
        </authorList>
    </citation>
    <scope>NUCLEOTIDE SEQUENCE [LARGE SCALE GENOMIC DNA]</scope>
    <source>
        <strain evidence="4 5">DSMZ 11287</strain>
    </source>
</reference>
<dbReference type="InterPro" id="IPR008254">
    <property type="entry name" value="Flavodoxin/NO_synth"/>
</dbReference>
<dbReference type="Gene3D" id="3.60.15.10">
    <property type="entry name" value="Ribonuclease Z/Hydroxyacylglutathione hydrolase-like"/>
    <property type="match status" value="1"/>
</dbReference>
<evidence type="ECO:0000259" key="2">
    <source>
        <dbReference type="PROSITE" id="PS50902"/>
    </source>
</evidence>
<organism evidence="3 6">
    <name type="scientific">Halanaerobium congolense</name>
    <dbReference type="NCBI Taxonomy" id="54121"/>
    <lineage>
        <taxon>Bacteria</taxon>
        <taxon>Bacillati</taxon>
        <taxon>Bacillota</taxon>
        <taxon>Clostridia</taxon>
        <taxon>Halanaerobiales</taxon>
        <taxon>Halanaerobiaceae</taxon>
        <taxon>Halanaerobium</taxon>
    </lineage>
</organism>
<dbReference type="Gene3D" id="3.40.50.360">
    <property type="match status" value="1"/>
</dbReference>
<dbReference type="GO" id="GO:0009055">
    <property type="term" value="F:electron transfer activity"/>
    <property type="evidence" value="ECO:0007669"/>
    <property type="project" value="InterPro"/>
</dbReference>
<dbReference type="InterPro" id="IPR045761">
    <property type="entry name" value="ODP_dom"/>
</dbReference>
<proteinExistence type="inferred from homology"/>
<evidence type="ECO:0000313" key="4">
    <source>
        <dbReference type="EMBL" id="TDX48171.1"/>
    </source>
</evidence>
<evidence type="ECO:0000256" key="1">
    <source>
        <dbReference type="ARBA" id="ARBA00007121"/>
    </source>
</evidence>
<reference evidence="3 6" key="1">
    <citation type="submission" date="2016-10" db="EMBL/GenBank/DDBJ databases">
        <authorList>
            <person name="Varghese N."/>
            <person name="Submissions S."/>
        </authorList>
    </citation>
    <scope>NUCLEOTIDE SEQUENCE [LARGE SCALE GENOMIC DNA]</scope>
    <source>
        <strain evidence="3 6">WG10</strain>
    </source>
</reference>
<dbReference type="SMART" id="SM00849">
    <property type="entry name" value="Lactamase_B"/>
    <property type="match status" value="1"/>
</dbReference>
<evidence type="ECO:0000313" key="3">
    <source>
        <dbReference type="EMBL" id="SDB95696.1"/>
    </source>
</evidence>
<dbReference type="InterPro" id="IPR016440">
    <property type="entry name" value="Rubredoxin-O_OxRdtase"/>
</dbReference>
<comment type="similarity">
    <text evidence="1">In the N-terminal section; belongs to the zinc metallo-hydrolase group 3 family.</text>
</comment>
<protein>
    <submittedName>
        <fullName evidence="3">Flavorubredoxin</fullName>
    </submittedName>
</protein>
<dbReference type="PANTHER" id="PTHR43717">
    <property type="entry name" value="ANAEROBIC NITRIC OXIDE REDUCTASE FLAVORUBREDOXIN"/>
    <property type="match status" value="1"/>
</dbReference>
<dbReference type="Proteomes" id="UP000295472">
    <property type="component" value="Unassembled WGS sequence"/>
</dbReference>
<evidence type="ECO:0000313" key="6">
    <source>
        <dbReference type="Proteomes" id="UP000324896"/>
    </source>
</evidence>
<gene>
    <name evidence="4" type="ORF">C7954_101140</name>
    <name evidence="3" type="ORF">SAMN04488597_10148</name>
</gene>
<dbReference type="Proteomes" id="UP000324896">
    <property type="component" value="Unassembled WGS sequence"/>
</dbReference>
<dbReference type="AlphaFoldDB" id="A0A1G6HQC5"/>
<accession>A0A1G6HQC5</accession>
<dbReference type="PROSITE" id="PS00201">
    <property type="entry name" value="FLAVODOXIN"/>
    <property type="match status" value="1"/>
</dbReference>
<dbReference type="GO" id="GO:0010181">
    <property type="term" value="F:FMN binding"/>
    <property type="evidence" value="ECO:0007669"/>
    <property type="project" value="InterPro"/>
</dbReference>
<dbReference type="PANTHER" id="PTHR43717:SF1">
    <property type="entry name" value="ANAEROBIC NITRIC OXIDE REDUCTASE FLAVORUBREDOXIN"/>
    <property type="match status" value="1"/>
</dbReference>
<dbReference type="Pfam" id="PF00258">
    <property type="entry name" value="Flavodoxin_1"/>
    <property type="match status" value="1"/>
</dbReference>
<feature type="domain" description="Flavodoxin-like" evidence="2">
    <location>
        <begin position="254"/>
        <end position="393"/>
    </location>
</feature>
<dbReference type="InterPro" id="IPR001226">
    <property type="entry name" value="Flavodoxin_CS"/>
</dbReference>
<dbReference type="EMBL" id="FMYT01000001">
    <property type="protein sequence ID" value="SDB95696.1"/>
    <property type="molecule type" value="Genomic_DNA"/>
</dbReference>